<dbReference type="GO" id="GO:0006400">
    <property type="term" value="P:tRNA modification"/>
    <property type="evidence" value="ECO:0007669"/>
    <property type="project" value="InterPro"/>
</dbReference>
<evidence type="ECO:0000256" key="2">
    <source>
        <dbReference type="SAM" id="MobiDB-lite"/>
    </source>
</evidence>
<dbReference type="CDD" id="cd11717">
    <property type="entry name" value="THUMP_THUMPD1_like"/>
    <property type="match status" value="1"/>
</dbReference>
<dbReference type="Pfam" id="PF02926">
    <property type="entry name" value="THUMP"/>
    <property type="match status" value="1"/>
</dbReference>
<name>A0A1B0GP11_PHLPP</name>
<proteinExistence type="inferred from homology"/>
<dbReference type="VEuPathDB" id="VectorBase:PPAPM1_006391"/>
<sequence>MSEAKRKNYFKTQNQKQRKRSFLEPGLKGFLATCNFREKDCVRECYNILNQYSEDPDDNTQAPQASQEHKPEEEKANVSEEDEEEDISKALEKDVATEKQKNQRKSYKFSVVDTGVNNCVFISTSLEDPVGLGVKIVRDIAETKLQKSRFLLRLIPIEAVCRANVKEISDAVGALCDKYLLNQPKSFSIIFNKRYNNAISRDDTIKELADIVTSKNPGNRVNLSEPEVSVIVEVIKGLCCVSILPDYLKLKKYNLVELVGASKPDAAKKDQKDDKDSVDLTKDDESFF</sequence>
<feature type="compositionally biased region" description="Polar residues" evidence="2">
    <location>
        <begin position="52"/>
        <end position="66"/>
    </location>
</feature>
<comment type="similarity">
    <text evidence="1">Belongs to the THUMPD1 family.</text>
</comment>
<feature type="compositionally biased region" description="Basic and acidic residues" evidence="2">
    <location>
        <begin position="265"/>
        <end position="288"/>
    </location>
</feature>
<feature type="compositionally biased region" description="Basic and acidic residues" evidence="2">
    <location>
        <begin position="67"/>
        <end position="78"/>
    </location>
</feature>
<dbReference type="InterPro" id="IPR040183">
    <property type="entry name" value="THUMPD1-like"/>
</dbReference>
<dbReference type="PROSITE" id="PS51165">
    <property type="entry name" value="THUMP"/>
    <property type="match status" value="1"/>
</dbReference>
<dbReference type="VEuPathDB" id="VectorBase:PPAI006416"/>
<dbReference type="PANTHER" id="PTHR13452:SF10">
    <property type="entry name" value="THUMP DOMAIN-CONTAINING PROTEIN 1"/>
    <property type="match status" value="1"/>
</dbReference>
<evidence type="ECO:0000313" key="4">
    <source>
        <dbReference type="Proteomes" id="UP000092462"/>
    </source>
</evidence>
<dbReference type="GO" id="GO:0003723">
    <property type="term" value="F:RNA binding"/>
    <property type="evidence" value="ECO:0007669"/>
    <property type="project" value="UniProtKB-UniRule"/>
</dbReference>
<dbReference type="AlphaFoldDB" id="A0A1B0GP11"/>
<accession>A0A1B0GP11</accession>
<protein>
    <submittedName>
        <fullName evidence="3">Uncharacterized protein</fullName>
    </submittedName>
</protein>
<dbReference type="EnsemblMetazoa" id="PPAI006416-RA">
    <property type="protein sequence ID" value="PPAI006416-PA"/>
    <property type="gene ID" value="PPAI006416"/>
</dbReference>
<feature type="region of interest" description="Disordered" evidence="2">
    <location>
        <begin position="264"/>
        <end position="288"/>
    </location>
</feature>
<dbReference type="Proteomes" id="UP000092462">
    <property type="component" value="Unassembled WGS sequence"/>
</dbReference>
<dbReference type="EMBL" id="AJVK01014911">
    <property type="status" value="NOT_ANNOTATED_CDS"/>
    <property type="molecule type" value="Genomic_DNA"/>
</dbReference>
<feature type="region of interest" description="Disordered" evidence="2">
    <location>
        <begin position="52"/>
        <end position="87"/>
    </location>
</feature>
<keyword evidence="4" id="KW-1185">Reference proteome</keyword>
<dbReference type="SUPFAM" id="SSF143437">
    <property type="entry name" value="THUMP domain-like"/>
    <property type="match status" value="1"/>
</dbReference>
<evidence type="ECO:0000256" key="1">
    <source>
        <dbReference type="ARBA" id="ARBA00060731"/>
    </source>
</evidence>
<evidence type="ECO:0000313" key="3">
    <source>
        <dbReference type="EnsemblMetazoa" id="PPAI006416-PA"/>
    </source>
</evidence>
<dbReference type="PANTHER" id="PTHR13452">
    <property type="entry name" value="THUMP DOMAIN CONTAINING PROTEIN 1-RELATED"/>
    <property type="match status" value="1"/>
</dbReference>
<organism evidence="3 4">
    <name type="scientific">Phlebotomus papatasi</name>
    <name type="common">Sandfly</name>
    <dbReference type="NCBI Taxonomy" id="29031"/>
    <lineage>
        <taxon>Eukaryota</taxon>
        <taxon>Metazoa</taxon>
        <taxon>Ecdysozoa</taxon>
        <taxon>Arthropoda</taxon>
        <taxon>Hexapoda</taxon>
        <taxon>Insecta</taxon>
        <taxon>Pterygota</taxon>
        <taxon>Neoptera</taxon>
        <taxon>Endopterygota</taxon>
        <taxon>Diptera</taxon>
        <taxon>Nematocera</taxon>
        <taxon>Psychodoidea</taxon>
        <taxon>Psychodidae</taxon>
        <taxon>Phlebotomus</taxon>
        <taxon>Phlebotomus</taxon>
    </lineage>
</organism>
<dbReference type="SMART" id="SM00981">
    <property type="entry name" value="THUMP"/>
    <property type="match status" value="1"/>
</dbReference>
<dbReference type="Gene3D" id="3.30.2300.10">
    <property type="entry name" value="THUMP superfamily"/>
    <property type="match status" value="1"/>
</dbReference>
<dbReference type="FunFam" id="3.30.2300.10:FF:000001">
    <property type="entry name" value="THUMP domain-containing protein 1"/>
    <property type="match status" value="1"/>
</dbReference>
<reference evidence="3" key="1">
    <citation type="submission" date="2022-08" db="UniProtKB">
        <authorList>
            <consortium name="EnsemblMetazoa"/>
        </authorList>
    </citation>
    <scope>IDENTIFICATION</scope>
    <source>
        <strain evidence="3">Israel</strain>
    </source>
</reference>
<dbReference type="InterPro" id="IPR004114">
    <property type="entry name" value="THUMP_dom"/>
</dbReference>